<dbReference type="GO" id="GO:0003677">
    <property type="term" value="F:DNA binding"/>
    <property type="evidence" value="ECO:0007669"/>
    <property type="project" value="InterPro"/>
</dbReference>
<name>A0A5J5GAW2_9RHOB</name>
<evidence type="ECO:0000313" key="2">
    <source>
        <dbReference type="EMBL" id="KAA9005070.1"/>
    </source>
</evidence>
<dbReference type="Proteomes" id="UP000326554">
    <property type="component" value="Unassembled WGS sequence"/>
</dbReference>
<dbReference type="PRINTS" id="PR00038">
    <property type="entry name" value="HTHLUXR"/>
</dbReference>
<dbReference type="PANTHER" id="PTHR45566:SF1">
    <property type="entry name" value="HTH-TYPE TRANSCRIPTIONAL REGULATOR YHJB-RELATED"/>
    <property type="match status" value="1"/>
</dbReference>
<evidence type="ECO:0000259" key="1">
    <source>
        <dbReference type="PROSITE" id="PS50043"/>
    </source>
</evidence>
<dbReference type="PANTHER" id="PTHR45566">
    <property type="entry name" value="HTH-TYPE TRANSCRIPTIONAL REGULATOR YHJB-RELATED"/>
    <property type="match status" value="1"/>
</dbReference>
<dbReference type="SMART" id="SM00421">
    <property type="entry name" value="HTH_LUXR"/>
    <property type="match status" value="1"/>
</dbReference>
<dbReference type="InterPro" id="IPR016032">
    <property type="entry name" value="Sig_transdc_resp-reg_C-effctor"/>
</dbReference>
<dbReference type="Gene3D" id="3.40.50.2300">
    <property type="match status" value="1"/>
</dbReference>
<dbReference type="Pfam" id="PF00196">
    <property type="entry name" value="GerE"/>
    <property type="match status" value="1"/>
</dbReference>
<evidence type="ECO:0000313" key="3">
    <source>
        <dbReference type="Proteomes" id="UP000326554"/>
    </source>
</evidence>
<keyword evidence="3" id="KW-1185">Reference proteome</keyword>
<dbReference type="PROSITE" id="PS00622">
    <property type="entry name" value="HTH_LUXR_1"/>
    <property type="match status" value="1"/>
</dbReference>
<dbReference type="RefSeq" id="WP_150446851.1">
    <property type="nucleotide sequence ID" value="NZ_VYQE01000008.1"/>
</dbReference>
<dbReference type="AlphaFoldDB" id="A0A5J5GAW2"/>
<sequence length="224" mass="24172">MTVYIFTDNLLLVSAFSNIIKDLGWNFESHRVAELEGRDFEPEDSGILLLSLPFSSSLSRLINRIAANSPGLSIILFTDELNAADIAGMSIGIRAIVPTCACEERIKSILTLVADGHTVLPAGNCAITGAPQVVSLPPQAQARQLTNRELQILQHIAKGYSNKAIARLLQISTSTVQVHASAIFRKLDVENRTQAARLFDGITTSAAMLSKGPRVSPKTRHANA</sequence>
<dbReference type="InterPro" id="IPR051015">
    <property type="entry name" value="EvgA-like"/>
</dbReference>
<feature type="domain" description="HTH luxR-type" evidence="1">
    <location>
        <begin position="138"/>
        <end position="203"/>
    </location>
</feature>
<gene>
    <name evidence="2" type="ORF">F3S47_18755</name>
</gene>
<protein>
    <submittedName>
        <fullName evidence="2">Response regulator transcription factor</fullName>
    </submittedName>
</protein>
<dbReference type="CDD" id="cd06170">
    <property type="entry name" value="LuxR_C_like"/>
    <property type="match status" value="1"/>
</dbReference>
<dbReference type="EMBL" id="VYQE01000008">
    <property type="protein sequence ID" value="KAA9005070.1"/>
    <property type="molecule type" value="Genomic_DNA"/>
</dbReference>
<dbReference type="PROSITE" id="PS50043">
    <property type="entry name" value="HTH_LUXR_2"/>
    <property type="match status" value="1"/>
</dbReference>
<dbReference type="SUPFAM" id="SSF46894">
    <property type="entry name" value="C-terminal effector domain of the bipartite response regulators"/>
    <property type="match status" value="1"/>
</dbReference>
<comment type="caution">
    <text evidence="2">The sequence shown here is derived from an EMBL/GenBank/DDBJ whole genome shotgun (WGS) entry which is preliminary data.</text>
</comment>
<dbReference type="GO" id="GO:0006355">
    <property type="term" value="P:regulation of DNA-templated transcription"/>
    <property type="evidence" value="ECO:0007669"/>
    <property type="project" value="InterPro"/>
</dbReference>
<proteinExistence type="predicted"/>
<accession>A0A5J5GAW2</accession>
<organism evidence="2 3">
    <name type="scientific">Histidinibacterium aquaticum</name>
    <dbReference type="NCBI Taxonomy" id="2613962"/>
    <lineage>
        <taxon>Bacteria</taxon>
        <taxon>Pseudomonadati</taxon>
        <taxon>Pseudomonadota</taxon>
        <taxon>Alphaproteobacteria</taxon>
        <taxon>Rhodobacterales</taxon>
        <taxon>Paracoccaceae</taxon>
        <taxon>Histidinibacterium</taxon>
    </lineage>
</organism>
<dbReference type="InterPro" id="IPR000792">
    <property type="entry name" value="Tscrpt_reg_LuxR_C"/>
</dbReference>
<reference evidence="2 3" key="1">
    <citation type="submission" date="2019-09" db="EMBL/GenBank/DDBJ databases">
        <authorList>
            <person name="Park J.-S."/>
            <person name="Choi H.-J."/>
        </authorList>
    </citation>
    <scope>NUCLEOTIDE SEQUENCE [LARGE SCALE GENOMIC DNA]</scope>
    <source>
        <strain evidence="2 3">176SS1-4</strain>
    </source>
</reference>